<dbReference type="NCBIfam" id="TIGR01683">
    <property type="entry name" value="thiS"/>
    <property type="match status" value="1"/>
</dbReference>
<dbReference type="Gene3D" id="3.10.20.30">
    <property type="match status" value="1"/>
</dbReference>
<reference evidence="1 2" key="1">
    <citation type="submission" date="2020-05" db="EMBL/GenBank/DDBJ databases">
        <title>Complete genome sequencing of Campylobacter and Arcobacter type strains.</title>
        <authorList>
            <person name="Miller W.G."/>
            <person name="Yee E."/>
        </authorList>
    </citation>
    <scope>NUCLEOTIDE SEQUENCE [LARGE SCALE GENOMIC DNA]</scope>
    <source>
        <strain evidence="1 2">LMG 25694</strain>
    </source>
</reference>
<organism evidence="1 2">
    <name type="scientific">Arcobacter defluvii</name>
    <dbReference type="NCBI Taxonomy" id="873191"/>
    <lineage>
        <taxon>Bacteria</taxon>
        <taxon>Pseudomonadati</taxon>
        <taxon>Campylobacterota</taxon>
        <taxon>Epsilonproteobacteria</taxon>
        <taxon>Campylobacterales</taxon>
        <taxon>Arcobacteraceae</taxon>
        <taxon>Arcobacter</taxon>
    </lineage>
</organism>
<dbReference type="InterPro" id="IPR003749">
    <property type="entry name" value="ThiS/MoaD-like"/>
</dbReference>
<evidence type="ECO:0000313" key="1">
    <source>
        <dbReference type="EMBL" id="QKF76464.1"/>
    </source>
</evidence>
<sequence>MILIINGETKEFDNSLTLQDIITNLQIENKVMAAAINMNIVKKDDWKNFIPKENDKIELLQFVGGG</sequence>
<evidence type="ECO:0000313" key="2">
    <source>
        <dbReference type="Proteomes" id="UP000503313"/>
    </source>
</evidence>
<protein>
    <submittedName>
        <fullName evidence="1">Thiamine biosynthesis protein</fullName>
    </submittedName>
</protein>
<dbReference type="InterPro" id="IPR010035">
    <property type="entry name" value="Thi_S"/>
</dbReference>
<keyword evidence="2" id="KW-1185">Reference proteome</keyword>
<dbReference type="InterPro" id="IPR016155">
    <property type="entry name" value="Mopterin_synth/thiamin_S_b"/>
</dbReference>
<dbReference type="RefSeq" id="WP_014473106.1">
    <property type="nucleotide sequence ID" value="NZ_CP053835.1"/>
</dbReference>
<dbReference type="SUPFAM" id="SSF54285">
    <property type="entry name" value="MoaD/ThiS"/>
    <property type="match status" value="1"/>
</dbReference>
<dbReference type="PANTHER" id="PTHR34472:SF1">
    <property type="entry name" value="SULFUR CARRIER PROTEIN THIS"/>
    <property type="match status" value="1"/>
</dbReference>
<dbReference type="PANTHER" id="PTHR34472">
    <property type="entry name" value="SULFUR CARRIER PROTEIN THIS"/>
    <property type="match status" value="1"/>
</dbReference>
<proteinExistence type="predicted"/>
<dbReference type="CDD" id="cd00565">
    <property type="entry name" value="Ubl_ThiS"/>
    <property type="match status" value="1"/>
</dbReference>
<dbReference type="EMBL" id="CP053835">
    <property type="protein sequence ID" value="QKF76464.1"/>
    <property type="molecule type" value="Genomic_DNA"/>
</dbReference>
<dbReference type="AlphaFoldDB" id="A0AAE7BEW1"/>
<dbReference type="KEGG" id="adz:ADFLV_0404"/>
<name>A0AAE7BEW1_9BACT</name>
<dbReference type="InterPro" id="IPR012675">
    <property type="entry name" value="Beta-grasp_dom_sf"/>
</dbReference>
<dbReference type="Pfam" id="PF02597">
    <property type="entry name" value="ThiS"/>
    <property type="match status" value="1"/>
</dbReference>
<dbReference type="Proteomes" id="UP000503313">
    <property type="component" value="Chromosome"/>
</dbReference>
<gene>
    <name evidence="1" type="primary">thiS</name>
    <name evidence="1" type="ORF">ADFLV_0404</name>
</gene>
<accession>A0AAE7BEW1</accession>